<dbReference type="Proteomes" id="UP000075391">
    <property type="component" value="Unassembled WGS sequence"/>
</dbReference>
<dbReference type="AlphaFoldDB" id="A0A150WII1"/>
<feature type="signal peptide" evidence="1">
    <location>
        <begin position="1"/>
        <end position="17"/>
    </location>
</feature>
<feature type="chain" id="PRO_5007572617" evidence="1">
    <location>
        <begin position="18"/>
        <end position="90"/>
    </location>
</feature>
<name>A0A150WII1_BDEBC</name>
<evidence type="ECO:0000256" key="1">
    <source>
        <dbReference type="SAM" id="SignalP"/>
    </source>
</evidence>
<dbReference type="OrthoDB" id="9342851at2"/>
<dbReference type="RefSeq" id="WP_063243848.1">
    <property type="nucleotide sequence ID" value="NZ_LUKF01000014.1"/>
</dbReference>
<evidence type="ECO:0000313" key="2">
    <source>
        <dbReference type="EMBL" id="KYG63511.1"/>
    </source>
</evidence>
<accession>A0A150WII1</accession>
<gene>
    <name evidence="2" type="ORF">AZI85_05665</name>
</gene>
<comment type="caution">
    <text evidence="2">The sequence shown here is derived from an EMBL/GenBank/DDBJ whole genome shotgun (WGS) entry which is preliminary data.</text>
</comment>
<protein>
    <submittedName>
        <fullName evidence="2">Uncharacterized protein</fullName>
    </submittedName>
</protein>
<evidence type="ECO:0000313" key="3">
    <source>
        <dbReference type="Proteomes" id="UP000075391"/>
    </source>
</evidence>
<proteinExistence type="predicted"/>
<dbReference type="EMBL" id="LUKF01000014">
    <property type="protein sequence ID" value="KYG63511.1"/>
    <property type="molecule type" value="Genomic_DNA"/>
</dbReference>
<organism evidence="2 3">
    <name type="scientific">Bdellovibrio bacteriovorus</name>
    <dbReference type="NCBI Taxonomy" id="959"/>
    <lineage>
        <taxon>Bacteria</taxon>
        <taxon>Pseudomonadati</taxon>
        <taxon>Bdellovibrionota</taxon>
        <taxon>Bdellovibrionia</taxon>
        <taxon>Bdellovibrionales</taxon>
        <taxon>Pseudobdellovibrionaceae</taxon>
        <taxon>Bdellovibrio</taxon>
    </lineage>
</organism>
<sequence>MKLFTLLILFAAQFSFAQTEKNEISAQSVGTFADGTSYEVKVMLGGSGSPVEKHMQLIQIKQANGIVCYGIGEYPSGSSTGNPTISCTRP</sequence>
<reference evidence="2 3" key="1">
    <citation type="submission" date="2016-03" db="EMBL/GenBank/DDBJ databases">
        <authorList>
            <person name="Ploux O."/>
        </authorList>
    </citation>
    <scope>NUCLEOTIDE SEQUENCE [LARGE SCALE GENOMIC DNA]</scope>
    <source>
        <strain evidence="2 3">BER2</strain>
    </source>
</reference>
<keyword evidence="1" id="KW-0732">Signal</keyword>